<feature type="chain" id="PRO_5003094879" evidence="2">
    <location>
        <begin position="24"/>
        <end position="82"/>
    </location>
</feature>
<evidence type="ECO:0000313" key="3">
    <source>
        <dbReference type="EMBL" id="ADI31053.1"/>
    </source>
</evidence>
<feature type="region of interest" description="Disordered" evidence="1">
    <location>
        <begin position="61"/>
        <end position="82"/>
    </location>
</feature>
<sequence length="82" mass="8268" precursor="true">MGFIMKLNMIALALALSSQTAFAYQCNTVMGGCPTDTGVVTSTHMRSDLGVKVAHPEKAAVAPSKTGAAGSTGSAAKLPAKK</sequence>
<dbReference type="HOGENOM" id="CLU_2554430_0_0_4"/>
<dbReference type="AlphaFoldDB" id="D7DP22"/>
<gene>
    <name evidence="3" type="ordered locus">M301_2698</name>
</gene>
<accession>D7DP22</accession>
<evidence type="ECO:0000313" key="4">
    <source>
        <dbReference type="Proteomes" id="UP000000383"/>
    </source>
</evidence>
<protein>
    <submittedName>
        <fullName evidence="3">Uncharacterized protein</fullName>
    </submittedName>
</protein>
<evidence type="ECO:0000256" key="2">
    <source>
        <dbReference type="SAM" id="SignalP"/>
    </source>
</evidence>
<dbReference type="EMBL" id="CP002056">
    <property type="protein sequence ID" value="ADI31053.1"/>
    <property type="molecule type" value="Genomic_DNA"/>
</dbReference>
<feature type="signal peptide" evidence="2">
    <location>
        <begin position="1"/>
        <end position="23"/>
    </location>
</feature>
<dbReference type="Proteomes" id="UP000000383">
    <property type="component" value="Chromosome"/>
</dbReference>
<dbReference type="KEGG" id="meh:M301_2698"/>
<reference evidence="3 4" key="2">
    <citation type="journal article" date="2011" name="J. Bacteriol.">
        <title>Genomes of three methylotrophs from a single niche uncover genetic and metabolic divergence of Methylophilaceae.</title>
        <authorList>
            <person name="Lapidus A."/>
            <person name="Clum A."/>
            <person name="Labutti K."/>
            <person name="Kaluzhnaya M.G."/>
            <person name="Lim S."/>
            <person name="Beck D.A."/>
            <person name="Glavina Del Rio T."/>
            <person name="Nolan M."/>
            <person name="Mavromatis K."/>
            <person name="Huntemann M."/>
            <person name="Lucas S."/>
            <person name="Lidstrom M.E."/>
            <person name="Ivanova N."/>
            <person name="Chistoserdova L."/>
        </authorList>
    </citation>
    <scope>NUCLEOTIDE SEQUENCE [LARGE SCALE GENOMIC DNA]</scope>
    <source>
        <strain evidence="3 4">301</strain>
    </source>
</reference>
<feature type="compositionally biased region" description="Low complexity" evidence="1">
    <location>
        <begin position="64"/>
        <end position="82"/>
    </location>
</feature>
<proteinExistence type="predicted"/>
<organism evidence="3 4">
    <name type="scientific">Methylotenera versatilis (strain 301)</name>
    <dbReference type="NCBI Taxonomy" id="666681"/>
    <lineage>
        <taxon>Bacteria</taxon>
        <taxon>Pseudomonadati</taxon>
        <taxon>Pseudomonadota</taxon>
        <taxon>Betaproteobacteria</taxon>
        <taxon>Nitrosomonadales</taxon>
        <taxon>Methylophilaceae</taxon>
        <taxon>Methylotenera</taxon>
    </lineage>
</organism>
<evidence type="ECO:0000256" key="1">
    <source>
        <dbReference type="SAM" id="MobiDB-lite"/>
    </source>
</evidence>
<keyword evidence="2" id="KW-0732">Signal</keyword>
<name>D7DP22_METV0</name>
<reference evidence="4" key="1">
    <citation type="submission" date="2010-05" db="EMBL/GenBank/DDBJ databases">
        <title>Complete sequence of Methylotenera sp. 301.</title>
        <authorList>
            <person name="Lucas S."/>
            <person name="Copeland A."/>
            <person name="Lapidus A."/>
            <person name="Cheng J.-F."/>
            <person name="Bruce D."/>
            <person name="Goodwin L."/>
            <person name="Pitluck S."/>
            <person name="Clum A."/>
            <person name="Land M."/>
            <person name="Hauser L."/>
            <person name="Kyrpides N."/>
            <person name="Ivanova N."/>
            <person name="Chistoservova L."/>
            <person name="Kalyuzhnaya M."/>
            <person name="Woyke T."/>
        </authorList>
    </citation>
    <scope>NUCLEOTIDE SEQUENCE [LARGE SCALE GENOMIC DNA]</scope>
    <source>
        <strain evidence="4">301</strain>
    </source>
</reference>
<dbReference type="PROSITE" id="PS51257">
    <property type="entry name" value="PROKAR_LIPOPROTEIN"/>
    <property type="match status" value="1"/>
</dbReference>
<keyword evidence="4" id="KW-1185">Reference proteome</keyword>